<evidence type="ECO:0000313" key="4">
    <source>
        <dbReference type="Proteomes" id="UP000054935"/>
    </source>
</evidence>
<protein>
    <submittedName>
        <fullName evidence="3">HTH-type transcriptional regulator SinR</fullName>
    </submittedName>
</protein>
<dbReference type="Proteomes" id="UP000054935">
    <property type="component" value="Unassembled WGS sequence"/>
</dbReference>
<gene>
    <name evidence="3" type="primary">sinR_2</name>
    <name evidence="3" type="ORF">TRN7648_03558</name>
</gene>
<dbReference type="InterPro" id="IPR010982">
    <property type="entry name" value="Lambda_DNA-bd_dom_sf"/>
</dbReference>
<dbReference type="PROSITE" id="PS50943">
    <property type="entry name" value="HTH_CROC1"/>
    <property type="match status" value="1"/>
</dbReference>
<dbReference type="Pfam" id="PF01381">
    <property type="entry name" value="HTH_3"/>
    <property type="match status" value="1"/>
</dbReference>
<evidence type="ECO:0000256" key="1">
    <source>
        <dbReference type="ARBA" id="ARBA00023125"/>
    </source>
</evidence>
<dbReference type="CDD" id="cd00093">
    <property type="entry name" value="HTH_XRE"/>
    <property type="match status" value="1"/>
</dbReference>
<dbReference type="InterPro" id="IPR050807">
    <property type="entry name" value="TransReg_Diox_bact_type"/>
</dbReference>
<dbReference type="EMBL" id="CYSE01000008">
    <property type="protein sequence ID" value="CUH81609.1"/>
    <property type="molecule type" value="Genomic_DNA"/>
</dbReference>
<dbReference type="GO" id="GO:0005829">
    <property type="term" value="C:cytosol"/>
    <property type="evidence" value="ECO:0007669"/>
    <property type="project" value="TreeGrafter"/>
</dbReference>
<dbReference type="PANTHER" id="PTHR46797:SF1">
    <property type="entry name" value="METHYLPHOSPHONATE SYNTHASE"/>
    <property type="match status" value="1"/>
</dbReference>
<dbReference type="AlphaFoldDB" id="A0A0N7M0W6"/>
<feature type="domain" description="HTH cro/C1-type" evidence="2">
    <location>
        <begin position="9"/>
        <end position="64"/>
    </location>
</feature>
<dbReference type="SMART" id="SM00530">
    <property type="entry name" value="HTH_XRE"/>
    <property type="match status" value="1"/>
</dbReference>
<dbReference type="GO" id="GO:0003700">
    <property type="term" value="F:DNA-binding transcription factor activity"/>
    <property type="evidence" value="ECO:0007669"/>
    <property type="project" value="TreeGrafter"/>
</dbReference>
<dbReference type="STRING" id="441103.TRN7648_03558"/>
<dbReference type="OrthoDB" id="9813152at2"/>
<dbReference type="InterPro" id="IPR001387">
    <property type="entry name" value="Cro/C1-type_HTH"/>
</dbReference>
<proteinExistence type="predicted"/>
<dbReference type="SUPFAM" id="SSF47413">
    <property type="entry name" value="lambda repressor-like DNA-binding domains"/>
    <property type="match status" value="1"/>
</dbReference>
<keyword evidence="1" id="KW-0238">DNA-binding</keyword>
<dbReference type="GO" id="GO:0003677">
    <property type="term" value="F:DNA binding"/>
    <property type="evidence" value="ECO:0007669"/>
    <property type="project" value="UniProtKB-KW"/>
</dbReference>
<keyword evidence="4" id="KW-1185">Reference proteome</keyword>
<dbReference type="RefSeq" id="WP_058248966.1">
    <property type="nucleotide sequence ID" value="NZ_CYSE01000008.1"/>
</dbReference>
<organism evidence="3 4">
    <name type="scientific">Tropicibacter naphthalenivorans</name>
    <dbReference type="NCBI Taxonomy" id="441103"/>
    <lineage>
        <taxon>Bacteria</taxon>
        <taxon>Pseudomonadati</taxon>
        <taxon>Pseudomonadota</taxon>
        <taxon>Alphaproteobacteria</taxon>
        <taxon>Rhodobacterales</taxon>
        <taxon>Roseobacteraceae</taxon>
        <taxon>Tropicibacter</taxon>
    </lineage>
</organism>
<evidence type="ECO:0000313" key="3">
    <source>
        <dbReference type="EMBL" id="CUH81609.1"/>
    </source>
</evidence>
<name>A0A0N7M0W6_9RHOB</name>
<evidence type="ECO:0000259" key="2">
    <source>
        <dbReference type="PROSITE" id="PS50943"/>
    </source>
</evidence>
<dbReference type="PANTHER" id="PTHR46797">
    <property type="entry name" value="HTH-TYPE TRANSCRIPTIONAL REGULATOR"/>
    <property type="match status" value="1"/>
</dbReference>
<dbReference type="Gene3D" id="1.10.260.40">
    <property type="entry name" value="lambda repressor-like DNA-binding domains"/>
    <property type="match status" value="1"/>
</dbReference>
<sequence length="106" mass="12386">MTTSLGAKIKRHRKEKGYSLDKLAELTDSSKSYLWELENRDTRKPSGEKLTRIAQALEVTTDYLLDDSEEPSDEVLKEAFFRKFSKLDPEDQQKINQMIDMWGKKD</sequence>
<accession>A0A0N7M0W6</accession>
<reference evidence="3 4" key="1">
    <citation type="submission" date="2015-09" db="EMBL/GenBank/DDBJ databases">
        <authorList>
            <consortium name="Swine Surveillance"/>
        </authorList>
    </citation>
    <scope>NUCLEOTIDE SEQUENCE [LARGE SCALE GENOMIC DNA]</scope>
    <source>
        <strain evidence="3 4">CECT 7648</strain>
    </source>
</reference>